<sequence length="557" mass="61765">MGETRSPISKLHVELLWTIFLASTEALHGIVETDLAWLEDEPVETQGRPLTVIRRSSQVCRKWRDIILGSPSLWGKLLDMSLLSELARGHWMNEVVRRSGRSPLYITTDSVGISKRLAPLVTLLDDHWERVQVLNVILKVGGSTDIIGTEISQILRRPAPCLRSFKVDFISDTGGSPAFSPEPPLFGNAAPALVALCCPHSFLTQGSPNLWLSQLRVLHMSLDTCRPYNVWVYDVSPVLQTFREIPGLEILMLSGRPSPPRPIFTTSPHKPVALPKLKVLRVLIDSNTTMTEILDTLVVPDACGLAVSVKHEPGQFVQGRLTHTYQALHRYSQNYFNTHTITALQLSVSSNGVLLQDVSVNCGISGFSLDIHSDAAFSSGELSLIFDLLADANLGGTTYITLDIGPFDNHLSESNFMSLLRRLDSVEALATAEPVTTLQFLLDNMKGVPPLIFPMLETLIFTAMPSVSISSGPLLPFLKWRKDEDSLIDRIDLRHLYYDSSPQDLDLLEEMTGLLITWDASTASDDEELICEYLCGNGHPEMLRDIFPIDNTSSDLE</sequence>
<keyword evidence="1" id="KW-0732">Signal</keyword>
<dbReference type="Proteomes" id="UP000027222">
    <property type="component" value="Unassembled WGS sequence"/>
</dbReference>
<feature type="signal peptide" evidence="1">
    <location>
        <begin position="1"/>
        <end position="26"/>
    </location>
</feature>
<dbReference type="AlphaFoldDB" id="A0A067SP74"/>
<gene>
    <name evidence="2" type="ORF">GALMADRAFT_146222</name>
</gene>
<dbReference type="HOGENOM" id="CLU_030662_0_0_1"/>
<evidence type="ECO:0000256" key="1">
    <source>
        <dbReference type="SAM" id="SignalP"/>
    </source>
</evidence>
<dbReference type="Gene3D" id="1.20.1280.50">
    <property type="match status" value="1"/>
</dbReference>
<protein>
    <recommendedName>
        <fullName evidence="4">F-box domain-containing protein</fullName>
    </recommendedName>
</protein>
<proteinExistence type="predicted"/>
<dbReference type="OrthoDB" id="3045590at2759"/>
<dbReference type="EMBL" id="KL142407">
    <property type="protein sequence ID" value="KDR68568.1"/>
    <property type="molecule type" value="Genomic_DNA"/>
</dbReference>
<evidence type="ECO:0000313" key="3">
    <source>
        <dbReference type="Proteomes" id="UP000027222"/>
    </source>
</evidence>
<organism evidence="2 3">
    <name type="scientific">Galerina marginata (strain CBS 339.88)</name>
    <dbReference type="NCBI Taxonomy" id="685588"/>
    <lineage>
        <taxon>Eukaryota</taxon>
        <taxon>Fungi</taxon>
        <taxon>Dikarya</taxon>
        <taxon>Basidiomycota</taxon>
        <taxon>Agaricomycotina</taxon>
        <taxon>Agaricomycetes</taxon>
        <taxon>Agaricomycetidae</taxon>
        <taxon>Agaricales</taxon>
        <taxon>Agaricineae</taxon>
        <taxon>Strophariaceae</taxon>
        <taxon>Galerina</taxon>
    </lineage>
</organism>
<evidence type="ECO:0000313" key="2">
    <source>
        <dbReference type="EMBL" id="KDR68568.1"/>
    </source>
</evidence>
<evidence type="ECO:0008006" key="4">
    <source>
        <dbReference type="Google" id="ProtNLM"/>
    </source>
</evidence>
<reference evidence="3" key="1">
    <citation type="journal article" date="2014" name="Proc. Natl. Acad. Sci. U.S.A.">
        <title>Extensive sampling of basidiomycete genomes demonstrates inadequacy of the white-rot/brown-rot paradigm for wood decay fungi.</title>
        <authorList>
            <person name="Riley R."/>
            <person name="Salamov A.A."/>
            <person name="Brown D.W."/>
            <person name="Nagy L.G."/>
            <person name="Floudas D."/>
            <person name="Held B.W."/>
            <person name="Levasseur A."/>
            <person name="Lombard V."/>
            <person name="Morin E."/>
            <person name="Otillar R."/>
            <person name="Lindquist E.A."/>
            <person name="Sun H."/>
            <person name="LaButti K.M."/>
            <person name="Schmutz J."/>
            <person name="Jabbour D."/>
            <person name="Luo H."/>
            <person name="Baker S.E."/>
            <person name="Pisabarro A.G."/>
            <person name="Walton J.D."/>
            <person name="Blanchette R.A."/>
            <person name="Henrissat B."/>
            <person name="Martin F."/>
            <person name="Cullen D."/>
            <person name="Hibbett D.S."/>
            <person name="Grigoriev I.V."/>
        </authorList>
    </citation>
    <scope>NUCLEOTIDE SEQUENCE [LARGE SCALE GENOMIC DNA]</scope>
    <source>
        <strain evidence="3">CBS 339.88</strain>
    </source>
</reference>
<feature type="chain" id="PRO_5001649056" description="F-box domain-containing protein" evidence="1">
    <location>
        <begin position="27"/>
        <end position="557"/>
    </location>
</feature>
<name>A0A067SP74_GALM3</name>
<keyword evidence="3" id="KW-1185">Reference proteome</keyword>
<accession>A0A067SP74</accession>